<dbReference type="PANTHER" id="PTHR16305:SF35">
    <property type="entry name" value="TRANSCRIPTIONAL ACTIVATOR DOMAIN"/>
    <property type="match status" value="1"/>
</dbReference>
<accession>A0A4R0KMW5</accession>
<dbReference type="CDD" id="cd06170">
    <property type="entry name" value="LuxR_C_like"/>
    <property type="match status" value="1"/>
</dbReference>
<organism evidence="4 5">
    <name type="scientific">Kribbella pittospori</name>
    <dbReference type="NCBI Taxonomy" id="722689"/>
    <lineage>
        <taxon>Bacteria</taxon>
        <taxon>Bacillati</taxon>
        <taxon>Actinomycetota</taxon>
        <taxon>Actinomycetes</taxon>
        <taxon>Propionibacteriales</taxon>
        <taxon>Kribbellaceae</taxon>
        <taxon>Kribbella</taxon>
    </lineage>
</organism>
<dbReference type="GO" id="GO:0003677">
    <property type="term" value="F:DNA binding"/>
    <property type="evidence" value="ECO:0007669"/>
    <property type="project" value="InterPro"/>
</dbReference>
<evidence type="ECO:0000259" key="3">
    <source>
        <dbReference type="PROSITE" id="PS50043"/>
    </source>
</evidence>
<dbReference type="GO" id="GO:0005737">
    <property type="term" value="C:cytoplasm"/>
    <property type="evidence" value="ECO:0007669"/>
    <property type="project" value="TreeGrafter"/>
</dbReference>
<protein>
    <recommendedName>
        <fullName evidence="3">HTH luxR-type domain-containing protein</fullName>
    </recommendedName>
</protein>
<keyword evidence="1" id="KW-0547">Nucleotide-binding</keyword>
<dbReference type="SUPFAM" id="SSF48452">
    <property type="entry name" value="TPR-like"/>
    <property type="match status" value="1"/>
</dbReference>
<evidence type="ECO:0000313" key="4">
    <source>
        <dbReference type="EMBL" id="TCC62123.1"/>
    </source>
</evidence>
<dbReference type="GO" id="GO:0006355">
    <property type="term" value="P:regulation of DNA-templated transcription"/>
    <property type="evidence" value="ECO:0007669"/>
    <property type="project" value="InterPro"/>
</dbReference>
<dbReference type="InterPro" id="IPR011990">
    <property type="entry name" value="TPR-like_helical_dom_sf"/>
</dbReference>
<dbReference type="InterPro" id="IPR041664">
    <property type="entry name" value="AAA_16"/>
</dbReference>
<keyword evidence="5" id="KW-1185">Reference proteome</keyword>
<dbReference type="AlphaFoldDB" id="A0A4R0KMW5"/>
<evidence type="ECO:0000256" key="2">
    <source>
        <dbReference type="ARBA" id="ARBA00022840"/>
    </source>
</evidence>
<dbReference type="GO" id="GO:0004016">
    <property type="term" value="F:adenylate cyclase activity"/>
    <property type="evidence" value="ECO:0007669"/>
    <property type="project" value="TreeGrafter"/>
</dbReference>
<dbReference type="Pfam" id="PF00196">
    <property type="entry name" value="GerE"/>
    <property type="match status" value="1"/>
</dbReference>
<dbReference type="PANTHER" id="PTHR16305">
    <property type="entry name" value="TESTICULAR SOLUBLE ADENYLYL CYCLASE"/>
    <property type="match status" value="1"/>
</dbReference>
<sequence>MGKTRLVRVAADEAAARGVAVLWGRCVRFGAVDSPYGPLISALEGWAESADPRELADVLADVPAAGGLLPSLNAYTSSSAIRLLSVVDALVMAIASHRPAVLVIDDVQWADLASRDALSYLIAGFRGQQLAILTTYRDEELGTGDPIHSWLADLRRMPSVTGLRLNRMTWDETEQQLELHLGDHPHHRLVDDVVRRSDGNPYLSELLLEGVTVGDEELPADLPAELRAAVLAAWHRLSAPAREVMRVLAVSGRPTSIDDLREVAATRGIGPEALTNALVEATDTGISVAQGVDMCWFRHPLLAEVLYATFVPGEAESVHAAWAKTLETRSATGPDEVQRQGDLALHYEGAHDLASCLEASLRAADLANGIISRREEAIHLRRAARLWSTVYGTDSAGRADEGDLLERVARANELVGEGEASFAAWSRALELVDERTDPLRASRLRRRWADSAWATGRLSDEAIAEASRAVELSRPYPDSAEYAEALAGLSWRQAWNNDVEPARQHAEEAVLVAERVGSSAALSLAYAARGCADLRNERSDGDTATALRSAWKTGDPDVLWRTLVARRNYLLQRGGVAACVEPATEFLRFALDVGALSSAVFAAGILAKDLLILGRFAESSDVTRQGLALACLPSPSAMVRLSAASLSIRQGNLDVAGMHLQRANELIPALEERLGLGAPPVLAEYLLATGHAEAALDLLSRTMTIHIADPRDADEMLMGGARAAADLAESARDRRDGRSLRKARAHLEDLVASRARLSPPPFEVITPEDLIQPAMQALFTAETERCLAKTPTSGAWEDAAHRCGAAGLRWEEAVASWRWAQALLAERAARAVVAVPLRSAHHFAVEVGADPLQQQVETLAGLGKIQLDEPSAPTDDEPAAPFRSLTKREQEVLAHLVANRTYAEIAQSLFISEKTVSVHVSNLLHKTGTTSRREVAALAIRLRRSPTDVPGHHD</sequence>
<proteinExistence type="predicted"/>
<dbReference type="EMBL" id="SJKB01000004">
    <property type="protein sequence ID" value="TCC62123.1"/>
    <property type="molecule type" value="Genomic_DNA"/>
</dbReference>
<dbReference type="PROSITE" id="PS50043">
    <property type="entry name" value="HTH_LUXR_2"/>
    <property type="match status" value="1"/>
</dbReference>
<gene>
    <name evidence="4" type="ORF">E0H73_15540</name>
</gene>
<dbReference type="InterPro" id="IPR036388">
    <property type="entry name" value="WH-like_DNA-bd_sf"/>
</dbReference>
<dbReference type="SUPFAM" id="SSF52540">
    <property type="entry name" value="P-loop containing nucleoside triphosphate hydrolases"/>
    <property type="match status" value="1"/>
</dbReference>
<dbReference type="InterPro" id="IPR016032">
    <property type="entry name" value="Sig_transdc_resp-reg_C-effctor"/>
</dbReference>
<evidence type="ECO:0000256" key="1">
    <source>
        <dbReference type="ARBA" id="ARBA00022741"/>
    </source>
</evidence>
<dbReference type="Gene3D" id="1.10.10.10">
    <property type="entry name" value="Winged helix-like DNA-binding domain superfamily/Winged helix DNA-binding domain"/>
    <property type="match status" value="1"/>
</dbReference>
<dbReference type="PRINTS" id="PR00038">
    <property type="entry name" value="HTHLUXR"/>
</dbReference>
<reference evidence="4 5" key="1">
    <citation type="submission" date="2019-02" db="EMBL/GenBank/DDBJ databases">
        <title>Kribbella capetownensis sp. nov. and Kribbella speibonae sp. nov., isolated from soil.</title>
        <authorList>
            <person name="Curtis S.M."/>
            <person name="Norton I."/>
            <person name="Everest G.J."/>
            <person name="Meyers P.R."/>
        </authorList>
    </citation>
    <scope>NUCLEOTIDE SEQUENCE [LARGE SCALE GENOMIC DNA]</scope>
    <source>
        <strain evidence="4 5">NRRL B-24813</strain>
    </source>
</reference>
<dbReference type="GO" id="GO:0005524">
    <property type="term" value="F:ATP binding"/>
    <property type="evidence" value="ECO:0007669"/>
    <property type="project" value="UniProtKB-KW"/>
</dbReference>
<comment type="caution">
    <text evidence="4">The sequence shown here is derived from an EMBL/GenBank/DDBJ whole genome shotgun (WGS) entry which is preliminary data.</text>
</comment>
<dbReference type="InterPro" id="IPR000792">
    <property type="entry name" value="Tscrpt_reg_LuxR_C"/>
</dbReference>
<keyword evidence="2" id="KW-0067">ATP-binding</keyword>
<dbReference type="Proteomes" id="UP000291144">
    <property type="component" value="Unassembled WGS sequence"/>
</dbReference>
<dbReference type="Pfam" id="PF13191">
    <property type="entry name" value="AAA_16"/>
    <property type="match status" value="1"/>
</dbReference>
<feature type="domain" description="HTH luxR-type" evidence="3">
    <location>
        <begin position="878"/>
        <end position="943"/>
    </location>
</feature>
<dbReference type="SUPFAM" id="SSF46894">
    <property type="entry name" value="C-terminal effector domain of the bipartite response regulators"/>
    <property type="match status" value="1"/>
</dbReference>
<dbReference type="SMART" id="SM00421">
    <property type="entry name" value="HTH_LUXR"/>
    <property type="match status" value="1"/>
</dbReference>
<dbReference type="InterPro" id="IPR027417">
    <property type="entry name" value="P-loop_NTPase"/>
</dbReference>
<dbReference type="OrthoDB" id="134712at2"/>
<name>A0A4R0KMW5_9ACTN</name>
<evidence type="ECO:0000313" key="5">
    <source>
        <dbReference type="Proteomes" id="UP000291144"/>
    </source>
</evidence>